<dbReference type="EC" id="5.4.99.25" evidence="5"/>
<dbReference type="AlphaFoldDB" id="A0A1W2AWX1"/>
<feature type="domain" description="tRNA pseudouridylate synthase B C-terminal" evidence="8">
    <location>
        <begin position="174"/>
        <end position="226"/>
    </location>
</feature>
<dbReference type="FunFam" id="3.30.2350.10:FF:000011">
    <property type="entry name" value="tRNA pseudouridine synthase B"/>
    <property type="match status" value="1"/>
</dbReference>
<evidence type="ECO:0000313" key="9">
    <source>
        <dbReference type="EMBL" id="SMC65215.1"/>
    </source>
</evidence>
<dbReference type="GO" id="GO:0003723">
    <property type="term" value="F:RNA binding"/>
    <property type="evidence" value="ECO:0007669"/>
    <property type="project" value="InterPro"/>
</dbReference>
<dbReference type="Proteomes" id="UP000192738">
    <property type="component" value="Unassembled WGS sequence"/>
</dbReference>
<dbReference type="InterPro" id="IPR020103">
    <property type="entry name" value="PsdUridine_synth_cat_dom_sf"/>
</dbReference>
<comment type="function">
    <text evidence="5">Responsible for synthesis of pseudouridine from uracil-55 in the psi GC loop of transfer RNAs.</text>
</comment>
<evidence type="ECO:0000259" key="7">
    <source>
        <dbReference type="Pfam" id="PF09157"/>
    </source>
</evidence>
<dbReference type="Pfam" id="PF09157">
    <property type="entry name" value="TruB-C_2"/>
    <property type="match status" value="1"/>
</dbReference>
<dbReference type="Pfam" id="PF16198">
    <property type="entry name" value="TruB_C_2"/>
    <property type="match status" value="1"/>
</dbReference>
<dbReference type="EMBL" id="FWXI01000006">
    <property type="protein sequence ID" value="SMC65215.1"/>
    <property type="molecule type" value="Genomic_DNA"/>
</dbReference>
<dbReference type="Gene3D" id="3.30.2350.10">
    <property type="entry name" value="Pseudouridine synthase"/>
    <property type="match status" value="1"/>
</dbReference>
<keyword evidence="10" id="KW-1185">Reference proteome</keyword>
<dbReference type="HAMAP" id="MF_01080">
    <property type="entry name" value="TruB_bact"/>
    <property type="match status" value="1"/>
</dbReference>
<dbReference type="NCBIfam" id="TIGR00431">
    <property type="entry name" value="TruB"/>
    <property type="match status" value="1"/>
</dbReference>
<evidence type="ECO:0000256" key="3">
    <source>
        <dbReference type="ARBA" id="ARBA00022694"/>
    </source>
</evidence>
<evidence type="ECO:0000256" key="1">
    <source>
        <dbReference type="ARBA" id="ARBA00000385"/>
    </source>
</evidence>
<sequence>MMQSGIINVLKPPGMTSHDVVAFIRRLYSIKRVGHAGTLDPAAAGILPVFIGNATRLVEYLTDADKSYRAELTFGLETDTGDDTGQIINRRSYNKPSASQIKEVLTSFIGATEQIPPMYSAIKVGGKKLYELARAGQTVERKPRKIMIDNIALVTEYETGIVFDVTCSKGTYIRTLCADIGYKLNCLAVMSFLVRTRVGSFSLEQSLTLEEILANKEQAVQSADSVLTHVPAIVLSEQESQAVKNGRTICCEKSGADLVKIYDYQNNFIGIGREIYQAEGHATLTPVKILSPDR</sequence>
<evidence type="ECO:0000259" key="6">
    <source>
        <dbReference type="Pfam" id="PF01509"/>
    </source>
</evidence>
<dbReference type="InterPro" id="IPR002501">
    <property type="entry name" value="PsdUridine_synth_N"/>
</dbReference>
<dbReference type="RefSeq" id="WP_245823908.1">
    <property type="nucleotide sequence ID" value="NZ_CP155572.1"/>
</dbReference>
<accession>A0A1W2AWX1</accession>
<evidence type="ECO:0000313" key="10">
    <source>
        <dbReference type="Proteomes" id="UP000192738"/>
    </source>
</evidence>
<keyword evidence="3 5" id="KW-0819">tRNA processing</keyword>
<comment type="catalytic activity">
    <reaction evidence="1 5">
        <text>uridine(55) in tRNA = pseudouridine(55) in tRNA</text>
        <dbReference type="Rhea" id="RHEA:42532"/>
        <dbReference type="Rhea" id="RHEA-COMP:10101"/>
        <dbReference type="Rhea" id="RHEA-COMP:10102"/>
        <dbReference type="ChEBI" id="CHEBI:65314"/>
        <dbReference type="ChEBI" id="CHEBI:65315"/>
        <dbReference type="EC" id="5.4.99.25"/>
    </reaction>
</comment>
<dbReference type="PANTHER" id="PTHR13767:SF2">
    <property type="entry name" value="PSEUDOURIDYLATE SYNTHASE TRUB1"/>
    <property type="match status" value="1"/>
</dbReference>
<gene>
    <name evidence="5" type="primary">truB</name>
    <name evidence="9" type="ORF">SAMN04488500_106177</name>
</gene>
<evidence type="ECO:0000256" key="5">
    <source>
        <dbReference type="HAMAP-Rule" id="MF_01080"/>
    </source>
</evidence>
<dbReference type="Pfam" id="PF01509">
    <property type="entry name" value="TruB_N"/>
    <property type="match status" value="1"/>
</dbReference>
<reference evidence="9 10" key="1">
    <citation type="submission" date="2017-04" db="EMBL/GenBank/DDBJ databases">
        <authorList>
            <person name="Afonso C.L."/>
            <person name="Miller P.J."/>
            <person name="Scott M.A."/>
            <person name="Spackman E."/>
            <person name="Goraichik I."/>
            <person name="Dimitrov K.M."/>
            <person name="Suarez D.L."/>
            <person name="Swayne D.E."/>
        </authorList>
    </citation>
    <scope>NUCLEOTIDE SEQUENCE [LARGE SCALE GENOMIC DNA]</scope>
    <source>
        <strain evidence="9 10">DSM 5090</strain>
    </source>
</reference>
<proteinExistence type="inferred from homology"/>
<feature type="domain" description="Pseudouridine synthase II N-terminal" evidence="6">
    <location>
        <begin position="25"/>
        <end position="173"/>
    </location>
</feature>
<feature type="active site" description="Nucleophile" evidence="5">
    <location>
        <position position="40"/>
    </location>
</feature>
<dbReference type="GO" id="GO:0031119">
    <property type="term" value="P:tRNA pseudouridine synthesis"/>
    <property type="evidence" value="ECO:0007669"/>
    <property type="project" value="UniProtKB-UniRule"/>
</dbReference>
<comment type="similarity">
    <text evidence="2 5">Belongs to the pseudouridine synthase TruB family. Type 1 subfamily.</text>
</comment>
<evidence type="ECO:0000259" key="8">
    <source>
        <dbReference type="Pfam" id="PF16198"/>
    </source>
</evidence>
<dbReference type="GO" id="GO:1990481">
    <property type="term" value="P:mRNA pseudouridine synthesis"/>
    <property type="evidence" value="ECO:0007669"/>
    <property type="project" value="TreeGrafter"/>
</dbReference>
<evidence type="ECO:0000256" key="2">
    <source>
        <dbReference type="ARBA" id="ARBA00005642"/>
    </source>
</evidence>
<dbReference type="GO" id="GO:0160148">
    <property type="term" value="F:tRNA pseudouridine(55) synthase activity"/>
    <property type="evidence" value="ECO:0007669"/>
    <property type="project" value="UniProtKB-EC"/>
</dbReference>
<dbReference type="STRING" id="112901.SAMN04488500_106177"/>
<evidence type="ECO:0000256" key="4">
    <source>
        <dbReference type="ARBA" id="ARBA00023235"/>
    </source>
</evidence>
<dbReference type="SUPFAM" id="SSF55120">
    <property type="entry name" value="Pseudouridine synthase"/>
    <property type="match status" value="1"/>
</dbReference>
<feature type="domain" description="tRNA pseudouridine synthase II TruB subfamily 1 C-terminal" evidence="7">
    <location>
        <begin position="231"/>
        <end position="273"/>
    </location>
</feature>
<keyword evidence="4 5" id="KW-0413">Isomerase</keyword>
<dbReference type="InterPro" id="IPR032819">
    <property type="entry name" value="TruB_C"/>
</dbReference>
<dbReference type="InterPro" id="IPR014780">
    <property type="entry name" value="tRNA_psdUridine_synth_TruB"/>
</dbReference>
<name>A0A1W2AWX1_9FIRM</name>
<dbReference type="CDD" id="cd02573">
    <property type="entry name" value="PseudoU_synth_EcTruB"/>
    <property type="match status" value="1"/>
</dbReference>
<dbReference type="PANTHER" id="PTHR13767">
    <property type="entry name" value="TRNA-PSEUDOURIDINE SYNTHASE"/>
    <property type="match status" value="1"/>
</dbReference>
<organism evidence="9 10">
    <name type="scientific">Sporomusa malonica</name>
    <dbReference type="NCBI Taxonomy" id="112901"/>
    <lineage>
        <taxon>Bacteria</taxon>
        <taxon>Bacillati</taxon>
        <taxon>Bacillota</taxon>
        <taxon>Negativicutes</taxon>
        <taxon>Selenomonadales</taxon>
        <taxon>Sporomusaceae</taxon>
        <taxon>Sporomusa</taxon>
    </lineage>
</organism>
<dbReference type="InterPro" id="IPR015240">
    <property type="entry name" value="tRNA_sdUridine_synth_fam1_C"/>
</dbReference>
<protein>
    <recommendedName>
        <fullName evidence="5">tRNA pseudouridine synthase B</fullName>
        <ecNumber evidence="5">5.4.99.25</ecNumber>
    </recommendedName>
    <alternativeName>
        <fullName evidence="5">tRNA pseudouridine(55) synthase</fullName>
        <shortName evidence="5">Psi55 synthase</shortName>
    </alternativeName>
    <alternativeName>
        <fullName evidence="5">tRNA pseudouridylate synthase</fullName>
    </alternativeName>
    <alternativeName>
        <fullName evidence="5">tRNA-uridine isomerase</fullName>
    </alternativeName>
</protein>